<proteinExistence type="predicted"/>
<feature type="compositionally biased region" description="Polar residues" evidence="1">
    <location>
        <begin position="145"/>
        <end position="164"/>
    </location>
</feature>
<feature type="compositionally biased region" description="Acidic residues" evidence="1">
    <location>
        <begin position="165"/>
        <end position="188"/>
    </location>
</feature>
<gene>
    <name evidence="3" type="ORF">AFUS01_LOCUS10177</name>
</gene>
<dbReference type="InterPro" id="IPR056534">
    <property type="entry name" value="Beta-prop_NWD2_C"/>
</dbReference>
<dbReference type="AlphaFoldDB" id="A0A8J2K6A7"/>
<keyword evidence="4" id="KW-1185">Reference proteome</keyword>
<dbReference type="Proteomes" id="UP000708208">
    <property type="component" value="Unassembled WGS sequence"/>
</dbReference>
<feature type="domain" description="NWD2 C-terminal beta-propeller" evidence="2">
    <location>
        <begin position="1"/>
        <end position="65"/>
    </location>
</feature>
<dbReference type="Pfam" id="PF23586">
    <property type="entry name" value="Beta-prop_NWD2_C"/>
    <property type="match status" value="1"/>
</dbReference>
<organism evidence="3 4">
    <name type="scientific">Allacma fusca</name>
    <dbReference type="NCBI Taxonomy" id="39272"/>
    <lineage>
        <taxon>Eukaryota</taxon>
        <taxon>Metazoa</taxon>
        <taxon>Ecdysozoa</taxon>
        <taxon>Arthropoda</taxon>
        <taxon>Hexapoda</taxon>
        <taxon>Collembola</taxon>
        <taxon>Symphypleona</taxon>
        <taxon>Sminthuridae</taxon>
        <taxon>Allacma</taxon>
    </lineage>
</organism>
<comment type="caution">
    <text evidence="3">The sequence shown here is derived from an EMBL/GenBank/DDBJ whole genome shotgun (WGS) entry which is preliminary data.</text>
</comment>
<evidence type="ECO:0000259" key="2">
    <source>
        <dbReference type="Pfam" id="PF23586"/>
    </source>
</evidence>
<dbReference type="EMBL" id="CAJVCH010075279">
    <property type="protein sequence ID" value="CAG7720924.1"/>
    <property type="molecule type" value="Genomic_DNA"/>
</dbReference>
<evidence type="ECO:0000313" key="3">
    <source>
        <dbReference type="EMBL" id="CAG7720924.1"/>
    </source>
</evidence>
<sequence>MFNRTDEYVLYYHGGRKTIRVFRTSDAEMIADYRVPAELSSIDTTPDGKSLILGTLDGCLTILTIADPSNPKTAEYLAGLPSRNEEAAKRVIKSFHPFYFKTAAKMVSIAARARHATAAHKRSPLQAYREGRDSLDTLDDVESITEFTESTEPDNSAFTLPDTASESDTETIVEDAPSELNNDDEDDN</sequence>
<dbReference type="OrthoDB" id="2325716at2759"/>
<evidence type="ECO:0000313" key="4">
    <source>
        <dbReference type="Proteomes" id="UP000708208"/>
    </source>
</evidence>
<protein>
    <recommendedName>
        <fullName evidence="2">NWD2 C-terminal beta-propeller domain-containing protein</fullName>
    </recommendedName>
</protein>
<name>A0A8J2K6A7_9HEXA</name>
<reference evidence="3" key="1">
    <citation type="submission" date="2021-06" db="EMBL/GenBank/DDBJ databases">
        <authorList>
            <person name="Hodson N. C."/>
            <person name="Mongue J. A."/>
            <person name="Jaron S. K."/>
        </authorList>
    </citation>
    <scope>NUCLEOTIDE SEQUENCE</scope>
</reference>
<evidence type="ECO:0000256" key="1">
    <source>
        <dbReference type="SAM" id="MobiDB-lite"/>
    </source>
</evidence>
<accession>A0A8J2K6A7</accession>
<feature type="region of interest" description="Disordered" evidence="1">
    <location>
        <begin position="145"/>
        <end position="188"/>
    </location>
</feature>